<comment type="pathway">
    <text evidence="3 12">Purine metabolism; IMP biosynthesis via de novo pathway; N(1)-(5-phospho-D-ribosyl)glycinamide from 5-phospho-alpha-D-ribose 1-diphosphate: step 2/2.</text>
</comment>
<organism evidence="15 16">
    <name type="scientific">Helicobacter equorum</name>
    <dbReference type="NCBI Taxonomy" id="361872"/>
    <lineage>
        <taxon>Bacteria</taxon>
        <taxon>Pseudomonadati</taxon>
        <taxon>Campylobacterota</taxon>
        <taxon>Epsilonproteobacteria</taxon>
        <taxon>Campylobacterales</taxon>
        <taxon>Helicobacteraceae</taxon>
        <taxon>Helicobacter</taxon>
    </lineage>
</organism>
<dbReference type="InterPro" id="IPR020562">
    <property type="entry name" value="PRibGlycinamide_synth_N"/>
</dbReference>
<comment type="cofactor">
    <cofactor evidence="1">
        <name>Mn(2+)</name>
        <dbReference type="ChEBI" id="CHEBI:29035"/>
    </cofactor>
</comment>
<evidence type="ECO:0000259" key="14">
    <source>
        <dbReference type="PROSITE" id="PS50975"/>
    </source>
</evidence>
<dbReference type="Pfam" id="PF02844">
    <property type="entry name" value="GARS_N"/>
    <property type="match status" value="1"/>
</dbReference>
<evidence type="ECO:0000256" key="12">
    <source>
        <dbReference type="HAMAP-Rule" id="MF_00138"/>
    </source>
</evidence>
<evidence type="ECO:0000256" key="11">
    <source>
        <dbReference type="ARBA" id="ARBA00042864"/>
    </source>
</evidence>
<protein>
    <recommendedName>
        <fullName evidence="4 12">Phosphoribosylamine--glycine ligase</fullName>
        <ecNumber evidence="4 12">6.3.4.13</ecNumber>
    </recommendedName>
    <alternativeName>
        <fullName evidence="12">GARS</fullName>
    </alternativeName>
    <alternativeName>
        <fullName evidence="10 12">Glycinamide ribonucleotide synthetase</fullName>
    </alternativeName>
    <alternativeName>
        <fullName evidence="11 12">Phosphoribosylglycinamide synthetase</fullName>
    </alternativeName>
</protein>
<accession>A0A3D8IPP7</accession>
<dbReference type="EC" id="6.3.4.13" evidence="4 12"/>
<evidence type="ECO:0000256" key="2">
    <source>
        <dbReference type="ARBA" id="ARBA00001946"/>
    </source>
</evidence>
<dbReference type="NCBIfam" id="TIGR00877">
    <property type="entry name" value="purD"/>
    <property type="match status" value="1"/>
</dbReference>
<evidence type="ECO:0000256" key="7">
    <source>
        <dbReference type="ARBA" id="ARBA00022755"/>
    </source>
</evidence>
<dbReference type="Gene3D" id="3.30.470.20">
    <property type="entry name" value="ATP-grasp fold, B domain"/>
    <property type="match status" value="1"/>
</dbReference>
<keyword evidence="6 13" id="KW-0547">Nucleotide-binding</keyword>
<dbReference type="InterPro" id="IPR020559">
    <property type="entry name" value="PRibGlycinamide_synth_CS"/>
</dbReference>
<dbReference type="Gene3D" id="3.30.1490.20">
    <property type="entry name" value="ATP-grasp fold, A domain"/>
    <property type="match status" value="1"/>
</dbReference>
<dbReference type="InterPro" id="IPR016185">
    <property type="entry name" value="PreATP-grasp_dom_sf"/>
</dbReference>
<dbReference type="SUPFAM" id="SSF56059">
    <property type="entry name" value="Glutathione synthetase ATP-binding domain-like"/>
    <property type="match status" value="1"/>
</dbReference>
<keyword evidence="8 13" id="KW-0067">ATP-binding</keyword>
<evidence type="ECO:0000256" key="1">
    <source>
        <dbReference type="ARBA" id="ARBA00001936"/>
    </source>
</evidence>
<evidence type="ECO:0000256" key="10">
    <source>
        <dbReference type="ARBA" id="ARBA00042242"/>
    </source>
</evidence>
<dbReference type="InterPro" id="IPR020560">
    <property type="entry name" value="PRibGlycinamide_synth_C-dom"/>
</dbReference>
<dbReference type="GO" id="GO:0006189">
    <property type="term" value="P:'de novo' IMP biosynthetic process"/>
    <property type="evidence" value="ECO:0007669"/>
    <property type="project" value="UniProtKB-UniRule"/>
</dbReference>
<dbReference type="GO" id="GO:0005524">
    <property type="term" value="F:ATP binding"/>
    <property type="evidence" value="ECO:0007669"/>
    <property type="project" value="UniProtKB-UniRule"/>
</dbReference>
<dbReference type="SMART" id="SM01210">
    <property type="entry name" value="GARS_C"/>
    <property type="match status" value="1"/>
</dbReference>
<dbReference type="InterPro" id="IPR011761">
    <property type="entry name" value="ATP-grasp"/>
</dbReference>
<dbReference type="PROSITE" id="PS50975">
    <property type="entry name" value="ATP_GRASP"/>
    <property type="match status" value="1"/>
</dbReference>
<dbReference type="GO" id="GO:0009113">
    <property type="term" value="P:purine nucleobase biosynthetic process"/>
    <property type="evidence" value="ECO:0007669"/>
    <property type="project" value="InterPro"/>
</dbReference>
<name>A0A3D8IPP7_9HELI</name>
<comment type="similarity">
    <text evidence="9 12">Belongs to the GARS family.</text>
</comment>
<reference evidence="15 16" key="1">
    <citation type="submission" date="2018-04" db="EMBL/GenBank/DDBJ databases">
        <title>Novel Campyloabacter and Helicobacter Species and Strains.</title>
        <authorList>
            <person name="Mannion A.J."/>
            <person name="Shen Z."/>
            <person name="Fox J.G."/>
        </authorList>
    </citation>
    <scope>NUCLEOTIDE SEQUENCE [LARGE SCALE GENOMIC DNA]</scope>
    <source>
        <strain evidence="15 16">MIT 12-6600</strain>
    </source>
</reference>
<dbReference type="SUPFAM" id="SSF51246">
    <property type="entry name" value="Rudiment single hybrid motif"/>
    <property type="match status" value="1"/>
</dbReference>
<evidence type="ECO:0000256" key="5">
    <source>
        <dbReference type="ARBA" id="ARBA00022598"/>
    </source>
</evidence>
<comment type="cofactor">
    <cofactor evidence="2">
        <name>Mg(2+)</name>
        <dbReference type="ChEBI" id="CHEBI:18420"/>
    </cofactor>
</comment>
<dbReference type="InterPro" id="IPR037123">
    <property type="entry name" value="PRibGlycinamide_synth_C_sf"/>
</dbReference>
<dbReference type="AlphaFoldDB" id="A0A3D8IPP7"/>
<dbReference type="InterPro" id="IPR020561">
    <property type="entry name" value="PRibGlycinamid_synth_ATP-grasp"/>
</dbReference>
<evidence type="ECO:0000256" key="4">
    <source>
        <dbReference type="ARBA" id="ARBA00013255"/>
    </source>
</evidence>
<evidence type="ECO:0000256" key="8">
    <source>
        <dbReference type="ARBA" id="ARBA00022840"/>
    </source>
</evidence>
<dbReference type="HAMAP" id="MF_00138">
    <property type="entry name" value="GARS"/>
    <property type="match status" value="1"/>
</dbReference>
<gene>
    <name evidence="12" type="primary">purD</name>
    <name evidence="15" type="ORF">CQA54_06495</name>
</gene>
<evidence type="ECO:0000313" key="15">
    <source>
        <dbReference type="EMBL" id="RDU66604.1"/>
    </source>
</evidence>
<dbReference type="Pfam" id="PF01071">
    <property type="entry name" value="GARS_A"/>
    <property type="match status" value="1"/>
</dbReference>
<keyword evidence="7 12" id="KW-0658">Purine biosynthesis</keyword>
<dbReference type="Pfam" id="PF02843">
    <property type="entry name" value="GARS_C"/>
    <property type="match status" value="1"/>
</dbReference>
<evidence type="ECO:0000256" key="6">
    <source>
        <dbReference type="ARBA" id="ARBA00022741"/>
    </source>
</evidence>
<sequence length="446" mass="48625">MQTQRILILGNGGREYSIGLCLSQDSRVEALYFAPGNGATLLLGKNITYNDNHDLVRICKELDITLVVVGPEEPLTKGVSDVLRANGIRVFGPSAKAAQLEGSKAFMKDFAMRHNIPTARYIKSSDFAQIKEFITTLTLPIVLKADGLCAGKGVIIAKDVDEALENASKMLSGELFGEAGKVLVVEEYLDGFELSVFALSDGKSSLLLNPAQDHKRLLDNDEGPNTGGMGAYTPTPMCDEELFREIQTNIMQRAIDGMADDGMPFCGVLFGGIMVVRKEGKLTPYLLEFNVRFGDPECEVLLPSLETPLLDLLLASDLGALQVRFKNTYSVGIVLASKAYPYAKSEAKPIFIKDFDNSLGHISFAGVELNTQHSIDSHTSDKKLRFVDVQNGALLATGGRVLVSVGVGNTLLQARENAYKIIESIHFEGMQYRSDIAMRGIRFLDS</sequence>
<evidence type="ECO:0000256" key="3">
    <source>
        <dbReference type="ARBA" id="ARBA00005174"/>
    </source>
</evidence>
<keyword evidence="16" id="KW-1185">Reference proteome</keyword>
<dbReference type="EMBL" id="NXLT01000005">
    <property type="protein sequence ID" value="RDU66604.1"/>
    <property type="molecule type" value="Genomic_DNA"/>
</dbReference>
<dbReference type="Proteomes" id="UP000256514">
    <property type="component" value="Unassembled WGS sequence"/>
</dbReference>
<dbReference type="UniPathway" id="UPA00074">
    <property type="reaction ID" value="UER00125"/>
</dbReference>
<dbReference type="PANTHER" id="PTHR43472:SF1">
    <property type="entry name" value="PHOSPHORIBOSYLAMINE--GLYCINE LIGASE, CHLOROPLASTIC"/>
    <property type="match status" value="1"/>
</dbReference>
<evidence type="ECO:0000256" key="13">
    <source>
        <dbReference type="PROSITE-ProRule" id="PRU00409"/>
    </source>
</evidence>
<dbReference type="InterPro" id="IPR011054">
    <property type="entry name" value="Rudment_hybrid_motif"/>
</dbReference>
<feature type="domain" description="ATP-grasp" evidence="14">
    <location>
        <begin position="108"/>
        <end position="318"/>
    </location>
</feature>
<evidence type="ECO:0000313" key="16">
    <source>
        <dbReference type="Proteomes" id="UP000256514"/>
    </source>
</evidence>
<dbReference type="GO" id="GO:0046872">
    <property type="term" value="F:metal ion binding"/>
    <property type="evidence" value="ECO:0007669"/>
    <property type="project" value="InterPro"/>
</dbReference>
<dbReference type="SMART" id="SM01209">
    <property type="entry name" value="GARS_A"/>
    <property type="match status" value="1"/>
</dbReference>
<proteinExistence type="inferred from homology"/>
<comment type="caution">
    <text evidence="15">The sequence shown here is derived from an EMBL/GenBank/DDBJ whole genome shotgun (WGS) entry which is preliminary data.</text>
</comment>
<dbReference type="PANTHER" id="PTHR43472">
    <property type="entry name" value="PHOSPHORIBOSYLAMINE--GLYCINE LIGASE"/>
    <property type="match status" value="1"/>
</dbReference>
<dbReference type="PROSITE" id="PS00184">
    <property type="entry name" value="GARS"/>
    <property type="match status" value="1"/>
</dbReference>
<keyword evidence="5 12" id="KW-0436">Ligase</keyword>
<dbReference type="InterPro" id="IPR000115">
    <property type="entry name" value="PRibGlycinamide_synth"/>
</dbReference>
<dbReference type="GO" id="GO:0004637">
    <property type="term" value="F:phosphoribosylamine-glycine ligase activity"/>
    <property type="evidence" value="ECO:0007669"/>
    <property type="project" value="UniProtKB-UniRule"/>
</dbReference>
<dbReference type="InterPro" id="IPR013815">
    <property type="entry name" value="ATP_grasp_subdomain_1"/>
</dbReference>
<dbReference type="SUPFAM" id="SSF52440">
    <property type="entry name" value="PreATP-grasp domain"/>
    <property type="match status" value="1"/>
</dbReference>
<dbReference type="Gene3D" id="3.90.600.10">
    <property type="entry name" value="Phosphoribosylglycinamide synthetase, C-terminal domain"/>
    <property type="match status" value="1"/>
</dbReference>
<comment type="catalytic activity">
    <reaction evidence="12">
        <text>5-phospho-beta-D-ribosylamine + glycine + ATP = N(1)-(5-phospho-beta-D-ribosyl)glycinamide + ADP + phosphate + H(+)</text>
        <dbReference type="Rhea" id="RHEA:17453"/>
        <dbReference type="ChEBI" id="CHEBI:15378"/>
        <dbReference type="ChEBI" id="CHEBI:30616"/>
        <dbReference type="ChEBI" id="CHEBI:43474"/>
        <dbReference type="ChEBI" id="CHEBI:57305"/>
        <dbReference type="ChEBI" id="CHEBI:58681"/>
        <dbReference type="ChEBI" id="CHEBI:143788"/>
        <dbReference type="ChEBI" id="CHEBI:456216"/>
        <dbReference type="EC" id="6.3.4.13"/>
    </reaction>
</comment>
<dbReference type="Gene3D" id="3.40.50.20">
    <property type="match status" value="1"/>
</dbReference>
<dbReference type="OrthoDB" id="9807240at2"/>
<evidence type="ECO:0000256" key="9">
    <source>
        <dbReference type="ARBA" id="ARBA00038345"/>
    </source>
</evidence>